<dbReference type="KEGG" id="psu:Psesu_2506"/>
<dbReference type="AlphaFoldDB" id="E6WWD0"/>
<evidence type="ECO:0008006" key="4">
    <source>
        <dbReference type="Google" id="ProtNLM"/>
    </source>
</evidence>
<evidence type="ECO:0000313" key="3">
    <source>
        <dbReference type="Proteomes" id="UP000008632"/>
    </source>
</evidence>
<dbReference type="InterPro" id="IPR009305">
    <property type="entry name" value="Mpo1-like"/>
</dbReference>
<dbReference type="Pfam" id="PF06127">
    <property type="entry name" value="Mpo1-like"/>
    <property type="match status" value="1"/>
</dbReference>
<evidence type="ECO:0000313" key="2">
    <source>
        <dbReference type="EMBL" id="ADV28338.1"/>
    </source>
</evidence>
<dbReference type="STRING" id="743721.Psesu_2506"/>
<keyword evidence="3" id="KW-1185">Reference proteome</keyword>
<accession>E6WWD0</accession>
<dbReference type="OrthoDB" id="5515308at2"/>
<dbReference type="RefSeq" id="WP_013536165.1">
    <property type="nucleotide sequence ID" value="NC_014924.1"/>
</dbReference>
<name>E6WWD0_PSEUU</name>
<reference evidence="2 3" key="1">
    <citation type="submission" date="2011-01" db="EMBL/GenBank/DDBJ databases">
        <title>Complete sequence of Pseudoxanthomonas suwonensis 11-1.</title>
        <authorList>
            <consortium name="US DOE Joint Genome Institute"/>
            <person name="Lucas S."/>
            <person name="Copeland A."/>
            <person name="Lapidus A."/>
            <person name="Cheng J.-F."/>
            <person name="Goodwin L."/>
            <person name="Pitluck S."/>
            <person name="Teshima H."/>
            <person name="Detter J.C."/>
            <person name="Han C."/>
            <person name="Tapia R."/>
            <person name="Land M."/>
            <person name="Hauser L."/>
            <person name="Kyrpides N."/>
            <person name="Ivanova N."/>
            <person name="Ovchinnikova G."/>
            <person name="Siebers A.K."/>
            <person name="Allgaier M."/>
            <person name="Thelen M.P."/>
            <person name="Hugenholtz P."/>
            <person name="Gladden J."/>
            <person name="Woyke T."/>
        </authorList>
    </citation>
    <scope>NUCLEOTIDE SEQUENCE [LARGE SCALE GENOMIC DNA]</scope>
    <source>
        <strain evidence="3">11-1</strain>
    </source>
</reference>
<protein>
    <recommendedName>
        <fullName evidence="4">DUF962 domain-containing protein</fullName>
    </recommendedName>
</protein>
<organism evidence="2 3">
    <name type="scientific">Pseudoxanthomonas suwonensis (strain 11-1)</name>
    <dbReference type="NCBI Taxonomy" id="743721"/>
    <lineage>
        <taxon>Bacteria</taxon>
        <taxon>Pseudomonadati</taxon>
        <taxon>Pseudomonadota</taxon>
        <taxon>Gammaproteobacteria</taxon>
        <taxon>Lysobacterales</taxon>
        <taxon>Lysobacteraceae</taxon>
        <taxon>Pseudoxanthomonas</taxon>
    </lineage>
</organism>
<sequence>MEATVQRKIDRYFASYSDDHRDPLNQRIHLVAVPAILWSVVALVWCVPSFGTWTRTGIWAALAMFGAWSFYNRLSRRLGLGMLAFFFFCGCVCRLVEIRLGLNALLAGAATVFVVAWIAQFIGHHHEGRRPSFLTDLVYLLIGPAWVMAKAYRRLGWKY</sequence>
<feature type="transmembrane region" description="Helical" evidence="1">
    <location>
        <begin position="104"/>
        <end position="122"/>
    </location>
</feature>
<dbReference type="Proteomes" id="UP000008632">
    <property type="component" value="Chromosome"/>
</dbReference>
<dbReference type="HOGENOM" id="CLU_081702_2_1_6"/>
<dbReference type="GO" id="GO:0016020">
    <property type="term" value="C:membrane"/>
    <property type="evidence" value="ECO:0007669"/>
    <property type="project" value="GOC"/>
</dbReference>
<evidence type="ECO:0000256" key="1">
    <source>
        <dbReference type="SAM" id="Phobius"/>
    </source>
</evidence>
<feature type="transmembrane region" description="Helical" evidence="1">
    <location>
        <begin position="134"/>
        <end position="152"/>
    </location>
</feature>
<keyword evidence="1" id="KW-1133">Transmembrane helix</keyword>
<keyword evidence="1" id="KW-0472">Membrane</keyword>
<dbReference type="PANTHER" id="PTHR28026">
    <property type="entry name" value="DUF962 DOMAIN PROTEIN (AFU_ORTHOLOGUE AFUA_8G05310)"/>
    <property type="match status" value="1"/>
</dbReference>
<proteinExistence type="predicted"/>
<dbReference type="eggNOG" id="COG4539">
    <property type="taxonomic scope" value="Bacteria"/>
</dbReference>
<gene>
    <name evidence="2" type="ordered locus">Psesu_2506</name>
</gene>
<feature type="transmembrane region" description="Helical" evidence="1">
    <location>
        <begin position="30"/>
        <end position="50"/>
    </location>
</feature>
<dbReference type="PANTHER" id="PTHR28026:SF9">
    <property type="entry name" value="2-HYDROXY-PALMITIC ACID DIOXYGENASE MPO1"/>
    <property type="match status" value="1"/>
</dbReference>
<dbReference type="EMBL" id="CP002446">
    <property type="protein sequence ID" value="ADV28338.1"/>
    <property type="molecule type" value="Genomic_DNA"/>
</dbReference>
<dbReference type="GO" id="GO:0046521">
    <property type="term" value="P:sphingoid catabolic process"/>
    <property type="evidence" value="ECO:0007669"/>
    <property type="project" value="TreeGrafter"/>
</dbReference>
<keyword evidence="1" id="KW-0812">Transmembrane</keyword>
<feature type="transmembrane region" description="Helical" evidence="1">
    <location>
        <begin position="78"/>
        <end position="98"/>
    </location>
</feature>